<evidence type="ECO:0000256" key="1">
    <source>
        <dbReference type="ARBA" id="ARBA00004123"/>
    </source>
</evidence>
<keyword evidence="4 7" id="KW-0863">Zinc-finger</keyword>
<dbReference type="PROSITE" id="PS00028">
    <property type="entry name" value="ZINC_FINGER_C2H2_1"/>
    <property type="match status" value="1"/>
</dbReference>
<dbReference type="EMBL" id="CP069032">
    <property type="protein sequence ID" value="QRD00406.1"/>
    <property type="molecule type" value="Genomic_DNA"/>
</dbReference>
<sequence>MEDHDAQISAFLKHRCATCRKEFKNLNHLRRHEVSHTTASSFRCEYCSRSFARNDALRRHFKTCSKVEDSADVPAIKRGRKSRACERCQIKKLRCDGAQPCKRCMSAVVDCSSSVHDEARTASRVPMTFMLNYTNPVLDLVSDAFAISEAHAEPPLNPAAVVELPAGFLHDDDFMADLFSGIFADFDVSQNLDIAQETLPEFSVSPVLVGHRAAELIALLRAQHESMQTKSESPFATSKAIMDLANVVFTSHNLTGFIAAFFQFFHPHTPFIHRATFNVNEVSASLLLGVVLVGSIFCAPQDAALSARYFFGLAEGHVCQLLRQVAAQGDHFKHGEAVEVIQSVVLVHALQVNSNHDGNRRRVRVNCFSDIVAAMRHLGLFSSGRKEGRDECGWEDFIKDEVQIRLAHRVFTTDCMNTLFFKSPPQITIAEMCGALPSTYASFETSNSIEFSRLDVASADLGGRHKSLKDWLNLLLGEGWTAIDPSDLKLVEIEHLMSILFALHSLVFVSRTGLLLPSTYQVLRRATERWKELWDRVQSRDANRRSYVGFAKYGLELWWLARKVVEVSRLEGDRGAYMTSGPSDSLQELHGFIRQYSES</sequence>
<dbReference type="InterPro" id="IPR036864">
    <property type="entry name" value="Zn2-C6_fun-type_DNA-bd_sf"/>
</dbReference>
<keyword evidence="2" id="KW-0479">Metal-binding</keyword>
<evidence type="ECO:0000259" key="8">
    <source>
        <dbReference type="PROSITE" id="PS50048"/>
    </source>
</evidence>
<keyword evidence="11" id="KW-1185">Reference proteome</keyword>
<dbReference type="GO" id="GO:0000978">
    <property type="term" value="F:RNA polymerase II cis-regulatory region sequence-specific DNA binding"/>
    <property type="evidence" value="ECO:0007669"/>
    <property type="project" value="InterPro"/>
</dbReference>
<proteinExistence type="predicted"/>
<dbReference type="Pfam" id="PF04082">
    <property type="entry name" value="Fungal_trans"/>
    <property type="match status" value="1"/>
</dbReference>
<dbReference type="InterPro" id="IPR001138">
    <property type="entry name" value="Zn2Cys6_DnaBD"/>
</dbReference>
<evidence type="ECO:0000256" key="3">
    <source>
        <dbReference type="ARBA" id="ARBA00022737"/>
    </source>
</evidence>
<dbReference type="InterPro" id="IPR013087">
    <property type="entry name" value="Znf_C2H2_type"/>
</dbReference>
<protein>
    <recommendedName>
        <fullName evidence="12">Zn(2)-C6 fungal-type domain-containing protein</fullName>
    </recommendedName>
</protein>
<dbReference type="PROSITE" id="PS50048">
    <property type="entry name" value="ZN2_CY6_FUNGAL_2"/>
    <property type="match status" value="1"/>
</dbReference>
<dbReference type="SUPFAM" id="SSF57701">
    <property type="entry name" value="Zn2/Cys6 DNA-binding domain"/>
    <property type="match status" value="1"/>
</dbReference>
<dbReference type="CDD" id="cd12148">
    <property type="entry name" value="fungal_TF_MHR"/>
    <property type="match status" value="1"/>
</dbReference>
<evidence type="ECO:0000256" key="5">
    <source>
        <dbReference type="ARBA" id="ARBA00022833"/>
    </source>
</evidence>
<feature type="domain" description="C2H2-type" evidence="9">
    <location>
        <begin position="14"/>
        <end position="41"/>
    </location>
</feature>
<dbReference type="Pfam" id="PF00096">
    <property type="entry name" value="zf-C2H2"/>
    <property type="match status" value="1"/>
</dbReference>
<evidence type="ECO:0000256" key="4">
    <source>
        <dbReference type="ARBA" id="ARBA00022771"/>
    </source>
</evidence>
<keyword evidence="6" id="KW-0539">Nucleus</keyword>
<dbReference type="InterPro" id="IPR051059">
    <property type="entry name" value="VerF-like"/>
</dbReference>
<dbReference type="VEuPathDB" id="FungiDB:JI435_072690"/>
<organism evidence="10 11">
    <name type="scientific">Phaeosphaeria nodorum (strain SN15 / ATCC MYA-4574 / FGSC 10173)</name>
    <name type="common">Glume blotch fungus</name>
    <name type="synonym">Parastagonospora nodorum</name>
    <dbReference type="NCBI Taxonomy" id="321614"/>
    <lineage>
        <taxon>Eukaryota</taxon>
        <taxon>Fungi</taxon>
        <taxon>Dikarya</taxon>
        <taxon>Ascomycota</taxon>
        <taxon>Pezizomycotina</taxon>
        <taxon>Dothideomycetes</taxon>
        <taxon>Pleosporomycetidae</taxon>
        <taxon>Pleosporales</taxon>
        <taxon>Pleosporineae</taxon>
        <taxon>Phaeosphaeriaceae</taxon>
        <taxon>Parastagonospora</taxon>
    </lineage>
</organism>
<evidence type="ECO:0000313" key="10">
    <source>
        <dbReference type="EMBL" id="QRD00406.1"/>
    </source>
</evidence>
<keyword evidence="3" id="KW-0677">Repeat</keyword>
<dbReference type="AlphaFoldDB" id="A0A7U2F7Y0"/>
<dbReference type="PANTHER" id="PTHR40626:SF1">
    <property type="entry name" value="TRANSCRIPTION FACTOR WITH C2H2 AND ZN(2)-CYS(6) DNA BINDING DOMAIN (EUROFUNG)"/>
    <property type="match status" value="1"/>
</dbReference>
<dbReference type="Proteomes" id="UP000663193">
    <property type="component" value="Chromosome 10"/>
</dbReference>
<reference evidence="11" key="1">
    <citation type="journal article" date="2021" name="BMC Genomics">
        <title>Chromosome-level genome assembly and manually-curated proteome of model necrotroph Parastagonospora nodorum Sn15 reveals a genome-wide trove of candidate effector homologs, and redundancy of virulence-related functions within an accessory chromosome.</title>
        <authorList>
            <person name="Bertazzoni S."/>
            <person name="Jones D.A.B."/>
            <person name="Phan H.T."/>
            <person name="Tan K.-C."/>
            <person name="Hane J.K."/>
        </authorList>
    </citation>
    <scope>NUCLEOTIDE SEQUENCE [LARGE SCALE GENOMIC DNA]</scope>
    <source>
        <strain evidence="11">SN15 / ATCC MYA-4574 / FGSC 10173)</strain>
    </source>
</reference>
<dbReference type="Pfam" id="PF00172">
    <property type="entry name" value="Zn_clus"/>
    <property type="match status" value="1"/>
</dbReference>
<dbReference type="OrthoDB" id="3945418at2759"/>
<dbReference type="InterPro" id="IPR036236">
    <property type="entry name" value="Znf_C2H2_sf"/>
</dbReference>
<dbReference type="SUPFAM" id="SSF57667">
    <property type="entry name" value="beta-beta-alpha zinc fingers"/>
    <property type="match status" value="1"/>
</dbReference>
<dbReference type="Gene3D" id="4.10.240.10">
    <property type="entry name" value="Zn(2)-C6 fungal-type DNA-binding domain"/>
    <property type="match status" value="1"/>
</dbReference>
<evidence type="ECO:0008006" key="12">
    <source>
        <dbReference type="Google" id="ProtNLM"/>
    </source>
</evidence>
<dbReference type="PANTHER" id="PTHR40626">
    <property type="entry name" value="MIP31509P"/>
    <property type="match status" value="1"/>
</dbReference>
<keyword evidence="5" id="KW-0862">Zinc</keyword>
<feature type="domain" description="Zn(2)-C6 fungal-type" evidence="8">
    <location>
        <begin position="84"/>
        <end position="113"/>
    </location>
</feature>
<dbReference type="PROSITE" id="PS50157">
    <property type="entry name" value="ZINC_FINGER_C2H2_2"/>
    <property type="match status" value="2"/>
</dbReference>
<dbReference type="GO" id="GO:0006351">
    <property type="term" value="P:DNA-templated transcription"/>
    <property type="evidence" value="ECO:0007669"/>
    <property type="project" value="InterPro"/>
</dbReference>
<comment type="subcellular location">
    <subcellularLocation>
        <location evidence="1">Nucleus</location>
    </subcellularLocation>
</comment>
<dbReference type="GO" id="GO:0005634">
    <property type="term" value="C:nucleus"/>
    <property type="evidence" value="ECO:0007669"/>
    <property type="project" value="UniProtKB-SubCell"/>
</dbReference>
<feature type="domain" description="C2H2-type" evidence="9">
    <location>
        <begin position="42"/>
        <end position="74"/>
    </location>
</feature>
<dbReference type="GO" id="GO:0008270">
    <property type="term" value="F:zinc ion binding"/>
    <property type="evidence" value="ECO:0007669"/>
    <property type="project" value="UniProtKB-KW"/>
</dbReference>
<gene>
    <name evidence="10" type="ORF">JI435_072690</name>
</gene>
<accession>A0A7U2F7Y0</accession>
<evidence type="ECO:0000256" key="6">
    <source>
        <dbReference type="ARBA" id="ARBA00023242"/>
    </source>
</evidence>
<dbReference type="CDD" id="cd00067">
    <property type="entry name" value="GAL4"/>
    <property type="match status" value="1"/>
</dbReference>
<dbReference type="GO" id="GO:0000981">
    <property type="term" value="F:DNA-binding transcription factor activity, RNA polymerase II-specific"/>
    <property type="evidence" value="ECO:0007669"/>
    <property type="project" value="InterPro"/>
</dbReference>
<dbReference type="SMART" id="SM00355">
    <property type="entry name" value="ZnF_C2H2"/>
    <property type="match status" value="2"/>
</dbReference>
<evidence type="ECO:0000256" key="2">
    <source>
        <dbReference type="ARBA" id="ARBA00022723"/>
    </source>
</evidence>
<dbReference type="SMART" id="SM00066">
    <property type="entry name" value="GAL4"/>
    <property type="match status" value="1"/>
</dbReference>
<name>A0A7U2F7Y0_PHANO</name>
<evidence type="ECO:0000313" key="11">
    <source>
        <dbReference type="Proteomes" id="UP000663193"/>
    </source>
</evidence>
<dbReference type="Gene3D" id="3.30.160.60">
    <property type="entry name" value="Classic Zinc Finger"/>
    <property type="match status" value="1"/>
</dbReference>
<evidence type="ECO:0000259" key="9">
    <source>
        <dbReference type="PROSITE" id="PS50157"/>
    </source>
</evidence>
<evidence type="ECO:0000256" key="7">
    <source>
        <dbReference type="PROSITE-ProRule" id="PRU00042"/>
    </source>
</evidence>
<dbReference type="InterPro" id="IPR007219">
    <property type="entry name" value="XnlR_reg_dom"/>
</dbReference>